<dbReference type="SUPFAM" id="SSF56784">
    <property type="entry name" value="HAD-like"/>
    <property type="match status" value="1"/>
</dbReference>
<accession>A0ABV6ZV61</accession>
<evidence type="ECO:0000313" key="1">
    <source>
        <dbReference type="EMBL" id="MFC2925278.1"/>
    </source>
</evidence>
<keyword evidence="2" id="KW-1185">Reference proteome</keyword>
<name>A0ABV6ZV61_9PROT</name>
<dbReference type="InterPro" id="IPR010237">
    <property type="entry name" value="Pyr-5-nucltdase"/>
</dbReference>
<comment type="caution">
    <text evidence="1">The sequence shown here is derived from an EMBL/GenBank/DDBJ whole genome shotgun (WGS) entry which is preliminary data.</text>
</comment>
<gene>
    <name evidence="1" type="ORF">ACFOOR_04085</name>
</gene>
<dbReference type="NCBIfam" id="TIGR01509">
    <property type="entry name" value="HAD-SF-IA-v3"/>
    <property type="match status" value="1"/>
</dbReference>
<dbReference type="Gene3D" id="1.10.150.450">
    <property type="match status" value="1"/>
</dbReference>
<dbReference type="RefSeq" id="WP_343165093.1">
    <property type="nucleotide sequence ID" value="NZ_JBHRSV010000002.1"/>
</dbReference>
<dbReference type="InterPro" id="IPR036412">
    <property type="entry name" value="HAD-like_sf"/>
</dbReference>
<dbReference type="PANTHER" id="PTHR12725">
    <property type="entry name" value="HALOACID DEHALOGENASE-LIKE HYDROLASE"/>
    <property type="match status" value="1"/>
</dbReference>
<dbReference type="Pfam" id="PF00702">
    <property type="entry name" value="Hydrolase"/>
    <property type="match status" value="1"/>
</dbReference>
<dbReference type="Proteomes" id="UP001595379">
    <property type="component" value="Unassembled WGS sequence"/>
</dbReference>
<protein>
    <submittedName>
        <fullName evidence="1">Pyrimidine 5'-nucleotidase</fullName>
    </submittedName>
</protein>
<dbReference type="PANTHER" id="PTHR12725:SF117">
    <property type="entry name" value="HALOACID DEHALOGENASE-LIKE HYDROLASE"/>
    <property type="match status" value="1"/>
</dbReference>
<sequence>MTGPDLSHISTWVFDLDNTLYPSDAEVMTQVDRLMTDYVAKLLGLPHDKAREVQKRYWREHGTTLNGLMANGQVTDARDFLDFVHDIDLDVITPDPELAARITALPGRRLVYTNGSLKHAERVCGRLGISHCFDDLFDVEAAGFQPKPHRAGFDRFTERFAVRPAEATLFEDSVRNLKTAHELGWTTILVWPKPGPRDEECAEPGHHPDHVHHATDCLRTFLGQVRTANHIAAK</sequence>
<dbReference type="InterPro" id="IPR023214">
    <property type="entry name" value="HAD_sf"/>
</dbReference>
<evidence type="ECO:0000313" key="2">
    <source>
        <dbReference type="Proteomes" id="UP001595379"/>
    </source>
</evidence>
<dbReference type="InterPro" id="IPR006439">
    <property type="entry name" value="HAD-SF_hydro_IA"/>
</dbReference>
<dbReference type="EMBL" id="JBHRSV010000002">
    <property type="protein sequence ID" value="MFC2925278.1"/>
    <property type="molecule type" value="Genomic_DNA"/>
</dbReference>
<reference evidence="2" key="1">
    <citation type="journal article" date="2019" name="Int. J. Syst. Evol. Microbiol.">
        <title>The Global Catalogue of Microorganisms (GCM) 10K type strain sequencing project: providing services to taxonomists for standard genome sequencing and annotation.</title>
        <authorList>
            <consortium name="The Broad Institute Genomics Platform"/>
            <consortium name="The Broad Institute Genome Sequencing Center for Infectious Disease"/>
            <person name="Wu L."/>
            <person name="Ma J."/>
        </authorList>
    </citation>
    <scope>NUCLEOTIDE SEQUENCE [LARGE SCALE GENOMIC DNA]</scope>
    <source>
        <strain evidence="2">KCTC 52487</strain>
    </source>
</reference>
<organism evidence="1 2">
    <name type="scientific">Hyphobacterium vulgare</name>
    <dbReference type="NCBI Taxonomy" id="1736751"/>
    <lineage>
        <taxon>Bacteria</taxon>
        <taxon>Pseudomonadati</taxon>
        <taxon>Pseudomonadota</taxon>
        <taxon>Alphaproteobacteria</taxon>
        <taxon>Maricaulales</taxon>
        <taxon>Maricaulaceae</taxon>
        <taxon>Hyphobacterium</taxon>
    </lineage>
</organism>
<dbReference type="SFLD" id="SFLDG01132">
    <property type="entry name" value="C1.5.3:_5'-Nucleotidase_Like"/>
    <property type="match status" value="1"/>
</dbReference>
<proteinExistence type="predicted"/>
<dbReference type="SFLD" id="SFLDG01129">
    <property type="entry name" value="C1.5:_HAD__Beta-PGM__Phosphata"/>
    <property type="match status" value="1"/>
</dbReference>
<dbReference type="SFLD" id="SFLDS00003">
    <property type="entry name" value="Haloacid_Dehalogenase"/>
    <property type="match status" value="1"/>
</dbReference>
<dbReference type="Gene3D" id="3.40.50.1000">
    <property type="entry name" value="HAD superfamily/HAD-like"/>
    <property type="match status" value="1"/>
</dbReference>
<dbReference type="NCBIfam" id="TIGR01993">
    <property type="entry name" value="Pyr-5-nucltdase"/>
    <property type="match status" value="1"/>
</dbReference>